<evidence type="ECO:0000313" key="2">
    <source>
        <dbReference type="Proteomes" id="UP001066276"/>
    </source>
</evidence>
<sequence>MYPRWPTPLHLVMKWAYSSVLPHPSKAILQRDGMQPAPADVTYISLHVQVYALCQILGRHSRGAGAHEVIAVALEAGVYSCSWVTSTMQRSWLVNSGHIETYISSAASQSAGRQITAGEQQGSCHFSTRAAARNT</sequence>
<comment type="caution">
    <text evidence="1">The sequence shown here is derived from an EMBL/GenBank/DDBJ whole genome shotgun (WGS) entry which is preliminary data.</text>
</comment>
<organism evidence="1 2">
    <name type="scientific">Pleurodeles waltl</name>
    <name type="common">Iberian ribbed newt</name>
    <dbReference type="NCBI Taxonomy" id="8319"/>
    <lineage>
        <taxon>Eukaryota</taxon>
        <taxon>Metazoa</taxon>
        <taxon>Chordata</taxon>
        <taxon>Craniata</taxon>
        <taxon>Vertebrata</taxon>
        <taxon>Euteleostomi</taxon>
        <taxon>Amphibia</taxon>
        <taxon>Batrachia</taxon>
        <taxon>Caudata</taxon>
        <taxon>Salamandroidea</taxon>
        <taxon>Salamandridae</taxon>
        <taxon>Pleurodelinae</taxon>
        <taxon>Pleurodeles</taxon>
    </lineage>
</organism>
<keyword evidence="2" id="KW-1185">Reference proteome</keyword>
<accession>A0AAV7T4B9</accession>
<protein>
    <submittedName>
        <fullName evidence="1">Uncharacterized protein</fullName>
    </submittedName>
</protein>
<gene>
    <name evidence="1" type="ORF">NDU88_003274</name>
</gene>
<reference evidence="1" key="1">
    <citation type="journal article" date="2022" name="bioRxiv">
        <title>Sequencing and chromosome-scale assembly of the giantPleurodeles waltlgenome.</title>
        <authorList>
            <person name="Brown T."/>
            <person name="Elewa A."/>
            <person name="Iarovenko S."/>
            <person name="Subramanian E."/>
            <person name="Araus A.J."/>
            <person name="Petzold A."/>
            <person name="Susuki M."/>
            <person name="Suzuki K.-i.T."/>
            <person name="Hayashi T."/>
            <person name="Toyoda A."/>
            <person name="Oliveira C."/>
            <person name="Osipova E."/>
            <person name="Leigh N.D."/>
            <person name="Simon A."/>
            <person name="Yun M.H."/>
        </authorList>
    </citation>
    <scope>NUCLEOTIDE SEQUENCE</scope>
    <source>
        <strain evidence="1">20211129_DDA</strain>
        <tissue evidence="1">Liver</tissue>
    </source>
</reference>
<name>A0AAV7T4B9_PLEWA</name>
<proteinExistence type="predicted"/>
<dbReference type="AlphaFoldDB" id="A0AAV7T4B9"/>
<dbReference type="EMBL" id="JANPWB010000007">
    <property type="protein sequence ID" value="KAJ1171412.1"/>
    <property type="molecule type" value="Genomic_DNA"/>
</dbReference>
<dbReference type="Proteomes" id="UP001066276">
    <property type="component" value="Chromosome 4_1"/>
</dbReference>
<evidence type="ECO:0000313" key="1">
    <source>
        <dbReference type="EMBL" id="KAJ1171412.1"/>
    </source>
</evidence>